<dbReference type="Proteomes" id="UP001596013">
    <property type="component" value="Unassembled WGS sequence"/>
</dbReference>
<evidence type="ECO:0000256" key="3">
    <source>
        <dbReference type="ARBA" id="ARBA00023163"/>
    </source>
</evidence>
<evidence type="ECO:0000256" key="2">
    <source>
        <dbReference type="ARBA" id="ARBA00023125"/>
    </source>
</evidence>
<feature type="domain" description="HTH araC/xylS-type" evidence="4">
    <location>
        <begin position="24"/>
        <end position="68"/>
    </location>
</feature>
<dbReference type="InterPro" id="IPR018060">
    <property type="entry name" value="HTH_AraC"/>
</dbReference>
<dbReference type="InterPro" id="IPR020449">
    <property type="entry name" value="Tscrpt_reg_AraC-type_HTH"/>
</dbReference>
<keyword evidence="2" id="KW-0238">DNA-binding</keyword>
<protein>
    <submittedName>
        <fullName evidence="5">Helix-turn-helix domain-containing protein</fullName>
    </submittedName>
</protein>
<keyword evidence="3" id="KW-0804">Transcription</keyword>
<dbReference type="Pfam" id="PF12833">
    <property type="entry name" value="HTH_18"/>
    <property type="match status" value="1"/>
</dbReference>
<organism evidence="5 6">
    <name type="scientific">Rhodanobacter umsongensis</name>
    <dbReference type="NCBI Taxonomy" id="633153"/>
    <lineage>
        <taxon>Bacteria</taxon>
        <taxon>Pseudomonadati</taxon>
        <taxon>Pseudomonadota</taxon>
        <taxon>Gammaproteobacteria</taxon>
        <taxon>Lysobacterales</taxon>
        <taxon>Rhodanobacteraceae</taxon>
        <taxon>Rhodanobacter</taxon>
    </lineage>
</organism>
<proteinExistence type="predicted"/>
<dbReference type="PROSITE" id="PS01124">
    <property type="entry name" value="HTH_ARAC_FAMILY_2"/>
    <property type="match status" value="1"/>
</dbReference>
<dbReference type="PRINTS" id="PR00032">
    <property type="entry name" value="HTHARAC"/>
</dbReference>
<sequence>MHGRSSTSSRCCNRPPSQCTTCAAAAMLVADCEDVAALAQDLGFSSHSHFSAAFHQAYGRTPTAFRRVALSQSS</sequence>
<comment type="caution">
    <text evidence="5">The sequence shown here is derived from an EMBL/GenBank/DDBJ whole genome shotgun (WGS) entry which is preliminary data.</text>
</comment>
<reference evidence="6" key="1">
    <citation type="journal article" date="2019" name="Int. J. Syst. Evol. Microbiol.">
        <title>The Global Catalogue of Microorganisms (GCM) 10K type strain sequencing project: providing services to taxonomists for standard genome sequencing and annotation.</title>
        <authorList>
            <consortium name="The Broad Institute Genomics Platform"/>
            <consortium name="The Broad Institute Genome Sequencing Center for Infectious Disease"/>
            <person name="Wu L."/>
            <person name="Ma J."/>
        </authorList>
    </citation>
    <scope>NUCLEOTIDE SEQUENCE [LARGE SCALE GENOMIC DNA]</scope>
    <source>
        <strain evidence="6">JCM 17130</strain>
    </source>
</reference>
<dbReference type="Gene3D" id="1.10.10.60">
    <property type="entry name" value="Homeodomain-like"/>
    <property type="match status" value="1"/>
</dbReference>
<gene>
    <name evidence="5" type="ORF">ACFPME_03245</name>
</gene>
<evidence type="ECO:0000313" key="6">
    <source>
        <dbReference type="Proteomes" id="UP001596013"/>
    </source>
</evidence>
<dbReference type="InterPro" id="IPR009057">
    <property type="entry name" value="Homeodomain-like_sf"/>
</dbReference>
<keyword evidence="1" id="KW-0805">Transcription regulation</keyword>
<name>A0ABW0JHT0_9GAMM</name>
<accession>A0ABW0JHT0</accession>
<dbReference type="SUPFAM" id="SSF46689">
    <property type="entry name" value="Homeodomain-like"/>
    <property type="match status" value="1"/>
</dbReference>
<evidence type="ECO:0000259" key="4">
    <source>
        <dbReference type="PROSITE" id="PS01124"/>
    </source>
</evidence>
<evidence type="ECO:0000313" key="5">
    <source>
        <dbReference type="EMBL" id="MFC5435554.1"/>
    </source>
</evidence>
<evidence type="ECO:0000256" key="1">
    <source>
        <dbReference type="ARBA" id="ARBA00023015"/>
    </source>
</evidence>
<dbReference type="RefSeq" id="WP_377302839.1">
    <property type="nucleotide sequence ID" value="NZ_JBHSMK010000002.1"/>
</dbReference>
<keyword evidence="6" id="KW-1185">Reference proteome</keyword>
<dbReference type="EMBL" id="JBHSMK010000002">
    <property type="protein sequence ID" value="MFC5435554.1"/>
    <property type="molecule type" value="Genomic_DNA"/>
</dbReference>